<keyword evidence="1" id="KW-1133">Transmembrane helix</keyword>
<gene>
    <name evidence="2" type="ORF">MMSR116_15135</name>
</gene>
<dbReference type="AlphaFoldDB" id="A0A6B9FMD9"/>
<reference evidence="2 3" key="2">
    <citation type="journal article" date="2013" name="Genome Announc.">
        <title>Draft Genome Sequence of Methylobacterium mesophilicum Strain SR1.6/6, Isolated from Citrus sinensis.</title>
        <authorList>
            <person name="Marinho Almeida D."/>
            <person name="Dini-Andreote F."/>
            <person name="Camargo Neves A.A."/>
            <person name="Juca Ramos R.T."/>
            <person name="Andreote F.D."/>
            <person name="Carneiro A.R."/>
            <person name="Oliveira de Souza Lima A."/>
            <person name="Caracciolo Gomes de Sa P.H."/>
            <person name="Ribeiro Barbosa M.S."/>
            <person name="Araujo W.L."/>
            <person name="Silva A."/>
        </authorList>
    </citation>
    <scope>NUCLEOTIDE SEQUENCE [LARGE SCALE GENOMIC DNA]</scope>
    <source>
        <strain evidence="2 3">SR1.6/6</strain>
    </source>
</reference>
<feature type="transmembrane region" description="Helical" evidence="1">
    <location>
        <begin position="235"/>
        <end position="258"/>
    </location>
</feature>
<dbReference type="Proteomes" id="UP000012488">
    <property type="component" value="Chromosome"/>
</dbReference>
<feature type="transmembrane region" description="Helical" evidence="1">
    <location>
        <begin position="198"/>
        <end position="215"/>
    </location>
</feature>
<evidence type="ECO:0000313" key="2">
    <source>
        <dbReference type="EMBL" id="QGY03069.1"/>
    </source>
</evidence>
<sequence length="459" mass="51046">MDLPFATAVHACTALSILYPGFFISIREAVKIQRQEIITDLATVFDSGDDGCIHLIPSFEFVKYKYFVGHKRGRDPEIIRGDAHRRTVDWIDHNRKRKDFSIISWLIACSPFSALAGFATFYSLSLLLYVLSSYTTAPSQLIWSDVAYPKSGSLSELWLLGMCAAFASSYITALRNLLRAIRNFDLSPAAIGSETIKILLSVALAPIITIVLTNVGGEIAKPVFALMGHQPPAIALGVVITACFVVGIMPDVALRWVIQRDQLKNFKHEEGEVFQAFKITPIEIIDGVDSDIRSRLEDHHIHSTQNLAAANPLMLFVETPFGVYQIMDWVAQAQLCCSVGRDKIVKLWPLGVRTLFDLERLATDDEVENDALLLEVGRVILGSGLIPTEGLDKTSAAAVVRRSIELRLDDPHVQRLRQIYIAVGDRLGRKSRRFPGASRPPLNSVADAYFGWLNRGWAR</sequence>
<evidence type="ECO:0000256" key="1">
    <source>
        <dbReference type="SAM" id="Phobius"/>
    </source>
</evidence>
<accession>A0A6B9FMD9</accession>
<protein>
    <submittedName>
        <fullName evidence="2">Uncharacterized protein</fullName>
    </submittedName>
</protein>
<organism evidence="2 3">
    <name type="scientific">Methylobacterium mesophilicum SR1.6/6</name>
    <dbReference type="NCBI Taxonomy" id="908290"/>
    <lineage>
        <taxon>Bacteria</taxon>
        <taxon>Pseudomonadati</taxon>
        <taxon>Pseudomonadota</taxon>
        <taxon>Alphaproteobacteria</taxon>
        <taxon>Hyphomicrobiales</taxon>
        <taxon>Methylobacteriaceae</taxon>
        <taxon>Methylobacterium</taxon>
    </lineage>
</organism>
<proteinExistence type="predicted"/>
<dbReference type="OrthoDB" id="7296456at2"/>
<dbReference type="KEGG" id="mmes:MMSR116_15135"/>
<name>A0A6B9FMD9_9HYPH</name>
<dbReference type="EMBL" id="CP043538">
    <property type="protein sequence ID" value="QGY03069.1"/>
    <property type="molecule type" value="Genomic_DNA"/>
</dbReference>
<feature type="transmembrane region" description="Helical" evidence="1">
    <location>
        <begin position="105"/>
        <end position="131"/>
    </location>
</feature>
<feature type="transmembrane region" description="Helical" evidence="1">
    <location>
        <begin position="6"/>
        <end position="26"/>
    </location>
</feature>
<dbReference type="RefSeq" id="WP_010682311.1">
    <property type="nucleotide sequence ID" value="NZ_CP043538.1"/>
</dbReference>
<keyword evidence="1" id="KW-0472">Membrane</keyword>
<evidence type="ECO:0000313" key="3">
    <source>
        <dbReference type="Proteomes" id="UP000012488"/>
    </source>
</evidence>
<keyword evidence="1" id="KW-0812">Transmembrane</keyword>
<reference evidence="2 3" key="1">
    <citation type="journal article" date="2012" name="Genet. Mol. Biol.">
        <title>Analysis of 16S rRNA and mxaF genes revealing insights into Methylobacterium niche-specific plant association.</title>
        <authorList>
            <person name="Dourado M.N."/>
            <person name="Andreote F.D."/>
            <person name="Dini-Andreote F."/>
            <person name="Conti R."/>
            <person name="Araujo J.M."/>
            <person name="Araujo W.L."/>
        </authorList>
    </citation>
    <scope>NUCLEOTIDE SEQUENCE [LARGE SCALE GENOMIC DNA]</scope>
    <source>
        <strain evidence="2 3">SR1.6/6</strain>
    </source>
</reference>
<feature type="transmembrane region" description="Helical" evidence="1">
    <location>
        <begin position="157"/>
        <end position="178"/>
    </location>
</feature>